<dbReference type="EMBL" id="SRIO01000018">
    <property type="protein sequence ID" value="TFZ81636.1"/>
    <property type="molecule type" value="Genomic_DNA"/>
</dbReference>
<keyword evidence="3" id="KW-1185">Reference proteome</keyword>
<proteinExistence type="predicted"/>
<evidence type="ECO:0000313" key="2">
    <source>
        <dbReference type="EMBL" id="TFZ81636.1"/>
    </source>
</evidence>
<feature type="region of interest" description="Disordered" evidence="1">
    <location>
        <begin position="128"/>
        <end position="154"/>
    </location>
</feature>
<evidence type="ECO:0000256" key="1">
    <source>
        <dbReference type="SAM" id="MobiDB-lite"/>
    </source>
</evidence>
<organism evidence="2 3">
    <name type="scientific">Candidatus Macondimonas diazotrophica</name>
    <dbReference type="NCBI Taxonomy" id="2305248"/>
    <lineage>
        <taxon>Bacteria</taxon>
        <taxon>Pseudomonadati</taxon>
        <taxon>Pseudomonadota</taxon>
        <taxon>Gammaproteobacteria</taxon>
        <taxon>Chromatiales</taxon>
        <taxon>Ectothiorhodospiraceae</taxon>
        <taxon>Candidatus Macondimonas</taxon>
    </lineage>
</organism>
<dbReference type="Proteomes" id="UP000297890">
    <property type="component" value="Unassembled WGS sequence"/>
</dbReference>
<accession>A0A4Z0F854</accession>
<reference evidence="2 3" key="1">
    <citation type="journal article" date="2019" name="ISME J.">
        <title>Candidatus Macondimonas diazotrophica, a novel gammaproteobacterial genus dominating crude-oil-contaminated coastal sediments.</title>
        <authorList>
            <person name="Karthikeyan S."/>
            <person name="Konstantinidis K."/>
        </authorList>
    </citation>
    <scope>NUCLEOTIDE SEQUENCE [LARGE SCALE GENOMIC DNA]</scope>
    <source>
        <strain evidence="2 3">KTK01</strain>
    </source>
</reference>
<gene>
    <name evidence="2" type="ORF">E4680_11680</name>
</gene>
<dbReference type="AlphaFoldDB" id="A0A4Z0F854"/>
<name>A0A4Z0F854_9GAMM</name>
<comment type="caution">
    <text evidence="2">The sequence shown here is derived from an EMBL/GenBank/DDBJ whole genome shotgun (WGS) entry which is preliminary data.</text>
</comment>
<evidence type="ECO:0000313" key="3">
    <source>
        <dbReference type="Proteomes" id="UP000297890"/>
    </source>
</evidence>
<dbReference type="RefSeq" id="WP_135282601.1">
    <property type="nucleotide sequence ID" value="NZ_SRIO01000018.1"/>
</dbReference>
<protein>
    <submittedName>
        <fullName evidence="2">Uncharacterized protein</fullName>
    </submittedName>
</protein>
<feature type="compositionally biased region" description="Basic and acidic residues" evidence="1">
    <location>
        <begin position="128"/>
        <end position="143"/>
    </location>
</feature>
<sequence length="169" mass="19642">MIVRYKCLGGPKNKQYIEDQGPKFQFMDSRSETHTYAFDEDRGVYVCQTKEEPKWDFDFYAVAAPELRMSKIVAEAPIIRFGDADVRFLTLEWIMEWDLVDSSSHLIDLEFMTVQTLKGLIGGLRDPKNSPRQWREGERELAFQRRQPPVTPEDVAEEAAFLEKGNETD</sequence>